<reference evidence="9" key="1">
    <citation type="submission" date="2020-01" db="EMBL/GenBank/DDBJ databases">
        <title>Genome sequence of Kobresia littledalei, the first chromosome-level genome in the family Cyperaceae.</title>
        <authorList>
            <person name="Qu G."/>
        </authorList>
    </citation>
    <scope>NUCLEOTIDE SEQUENCE</scope>
    <source>
        <strain evidence="9">C.B.Clarke</strain>
        <tissue evidence="9">Leaf</tissue>
    </source>
</reference>
<feature type="compositionally biased region" description="Acidic residues" evidence="7">
    <location>
        <begin position="70"/>
        <end position="84"/>
    </location>
</feature>
<dbReference type="InterPro" id="IPR003173">
    <property type="entry name" value="PC4_C"/>
</dbReference>
<comment type="caution">
    <text evidence="9">The sequence shown here is derived from an EMBL/GenBank/DDBJ whole genome shotgun (WGS) entry which is preliminary data.</text>
</comment>
<dbReference type="GO" id="GO:0060261">
    <property type="term" value="P:positive regulation of transcription initiation by RNA polymerase II"/>
    <property type="evidence" value="ECO:0007669"/>
    <property type="project" value="InterPro"/>
</dbReference>
<dbReference type="SUPFAM" id="SSF109715">
    <property type="entry name" value="DEK C-terminal domain"/>
    <property type="match status" value="1"/>
</dbReference>
<keyword evidence="4" id="KW-0238">DNA-binding</keyword>
<dbReference type="OrthoDB" id="2505440at2759"/>
<keyword evidence="10" id="KW-1185">Reference proteome</keyword>
<dbReference type="PIRSF" id="PIRSF038156">
    <property type="entry name" value="RNA_pol_II_KELP"/>
    <property type="match status" value="1"/>
</dbReference>
<dbReference type="InterPro" id="IPR017415">
    <property type="entry name" value="KELP"/>
</dbReference>
<dbReference type="GO" id="GO:0005634">
    <property type="term" value="C:nucleus"/>
    <property type="evidence" value="ECO:0007669"/>
    <property type="project" value="UniProtKB-SubCell"/>
</dbReference>
<dbReference type="Pfam" id="PF08766">
    <property type="entry name" value="DEK_C"/>
    <property type="match status" value="1"/>
</dbReference>
<proteinExistence type="inferred from homology"/>
<dbReference type="PANTHER" id="PTHR13215">
    <property type="entry name" value="RNA POLYMERASE II TRANSCRIPTIONAL COACTIVATOR"/>
    <property type="match status" value="1"/>
</dbReference>
<dbReference type="Pfam" id="PF02229">
    <property type="entry name" value="PC4"/>
    <property type="match status" value="1"/>
</dbReference>
<feature type="compositionally biased region" description="Acidic residues" evidence="7">
    <location>
        <begin position="92"/>
        <end position="108"/>
    </location>
</feature>
<dbReference type="EMBL" id="SWLB01000016">
    <property type="protein sequence ID" value="KAF3328317.1"/>
    <property type="molecule type" value="Genomic_DNA"/>
</dbReference>
<keyword evidence="3" id="KW-0805">Transcription regulation</keyword>
<dbReference type="SUPFAM" id="SSF54447">
    <property type="entry name" value="ssDNA-binding transcriptional regulator domain"/>
    <property type="match status" value="1"/>
</dbReference>
<dbReference type="FunFam" id="2.30.31.10:FF:000011">
    <property type="entry name" value="RNA polymerase II transcriptional coactivator KELP"/>
    <property type="match status" value="1"/>
</dbReference>
<feature type="compositionally biased region" description="Basic and acidic residues" evidence="7">
    <location>
        <begin position="109"/>
        <end position="123"/>
    </location>
</feature>
<evidence type="ECO:0000256" key="4">
    <source>
        <dbReference type="ARBA" id="ARBA00023125"/>
    </source>
</evidence>
<evidence type="ECO:0000256" key="6">
    <source>
        <dbReference type="ARBA" id="ARBA00023242"/>
    </source>
</evidence>
<evidence type="ECO:0000256" key="1">
    <source>
        <dbReference type="ARBA" id="ARBA00004123"/>
    </source>
</evidence>
<feature type="domain" description="DEK-C" evidence="8">
    <location>
        <begin position="6"/>
        <end position="63"/>
    </location>
</feature>
<dbReference type="Proteomes" id="UP000623129">
    <property type="component" value="Unassembled WGS sequence"/>
</dbReference>
<evidence type="ECO:0000256" key="7">
    <source>
        <dbReference type="SAM" id="MobiDB-lite"/>
    </source>
</evidence>
<dbReference type="Gene3D" id="2.30.31.10">
    <property type="entry name" value="Transcriptional Coactivator Pc4, Chain A"/>
    <property type="match status" value="1"/>
</dbReference>
<keyword evidence="6" id="KW-0539">Nucleus</keyword>
<evidence type="ECO:0000256" key="3">
    <source>
        <dbReference type="ARBA" id="ARBA00023015"/>
    </source>
</evidence>
<gene>
    <name evidence="9" type="ORF">FCM35_KLT06923</name>
</gene>
<evidence type="ECO:0000313" key="10">
    <source>
        <dbReference type="Proteomes" id="UP000623129"/>
    </source>
</evidence>
<feature type="region of interest" description="Disordered" evidence="7">
    <location>
        <begin position="62"/>
        <end position="127"/>
    </location>
</feature>
<evidence type="ECO:0000313" key="9">
    <source>
        <dbReference type="EMBL" id="KAF3328317.1"/>
    </source>
</evidence>
<protein>
    <submittedName>
        <fullName evidence="9">RNA polymerase II transcriptional coactivator KELP</fullName>
    </submittedName>
</protein>
<comment type="subcellular location">
    <subcellularLocation>
        <location evidence="1">Nucleus</location>
    </subcellularLocation>
</comment>
<dbReference type="InterPro" id="IPR045125">
    <property type="entry name" value="Sub1/Tcp4-like"/>
</dbReference>
<dbReference type="AlphaFoldDB" id="A0A833V854"/>
<evidence type="ECO:0000259" key="8">
    <source>
        <dbReference type="PROSITE" id="PS51998"/>
    </source>
</evidence>
<comment type="similarity">
    <text evidence="2">Belongs to the transcriptional coactivator PC4 family.</text>
</comment>
<dbReference type="InterPro" id="IPR009044">
    <property type="entry name" value="ssDNA-bd_transcriptional_reg"/>
</dbReference>
<accession>A0A833V854</accession>
<evidence type="ECO:0000256" key="2">
    <source>
        <dbReference type="ARBA" id="ARBA00009001"/>
    </source>
</evidence>
<keyword evidence="5" id="KW-0804">Transcription</keyword>
<dbReference type="GO" id="GO:0003677">
    <property type="term" value="F:DNA binding"/>
    <property type="evidence" value="ECO:0007669"/>
    <property type="project" value="UniProtKB-KW"/>
</dbReference>
<dbReference type="GO" id="GO:0003713">
    <property type="term" value="F:transcription coactivator activity"/>
    <property type="evidence" value="ECO:0007669"/>
    <property type="project" value="InterPro"/>
</dbReference>
<dbReference type="InterPro" id="IPR014876">
    <property type="entry name" value="DEK_C"/>
</dbReference>
<name>A0A833V854_9POAL</name>
<evidence type="ECO:0000256" key="5">
    <source>
        <dbReference type="ARBA" id="ARBA00023163"/>
    </source>
</evidence>
<dbReference type="Gene3D" id="1.10.10.60">
    <property type="entry name" value="Homeodomain-like"/>
    <property type="match status" value="1"/>
</dbReference>
<sequence>MASDGAETEKRIEETVLDILKVSNMESMTESKVRAEASKRLGLDLSVSHRKKFVRRVVESFLASQPTDAGGEEAEVEAEVEEEEKPNQANEGDGEGEEVEEEEEEEEDDKRGSGKREYERDESGDPIICALSSKRRVTIQEFRGKTLVSIREFYDKDGKQLPSSKGVSLTVEQWEAFRNAVPRIEDAIKQLGGSID</sequence>
<organism evidence="9 10">
    <name type="scientific">Carex littledalei</name>
    <dbReference type="NCBI Taxonomy" id="544730"/>
    <lineage>
        <taxon>Eukaryota</taxon>
        <taxon>Viridiplantae</taxon>
        <taxon>Streptophyta</taxon>
        <taxon>Embryophyta</taxon>
        <taxon>Tracheophyta</taxon>
        <taxon>Spermatophyta</taxon>
        <taxon>Magnoliopsida</taxon>
        <taxon>Liliopsida</taxon>
        <taxon>Poales</taxon>
        <taxon>Cyperaceae</taxon>
        <taxon>Cyperoideae</taxon>
        <taxon>Cariceae</taxon>
        <taxon>Carex</taxon>
        <taxon>Carex subgen. Euthyceras</taxon>
    </lineage>
</organism>
<dbReference type="PROSITE" id="PS51998">
    <property type="entry name" value="DEK_C"/>
    <property type="match status" value="1"/>
</dbReference>